<evidence type="ECO:0000256" key="2">
    <source>
        <dbReference type="ARBA" id="ARBA00022777"/>
    </source>
</evidence>
<evidence type="ECO:0000313" key="4">
    <source>
        <dbReference type="EMBL" id="NMH87818.1"/>
    </source>
</evidence>
<dbReference type="InterPro" id="IPR029056">
    <property type="entry name" value="Ribokinase-like"/>
</dbReference>
<organism evidence="4 5">
    <name type="scientific">Flavivirga algicola</name>
    <dbReference type="NCBI Taxonomy" id="2729136"/>
    <lineage>
        <taxon>Bacteria</taxon>
        <taxon>Pseudomonadati</taxon>
        <taxon>Bacteroidota</taxon>
        <taxon>Flavobacteriia</taxon>
        <taxon>Flavobacteriales</taxon>
        <taxon>Flavobacteriaceae</taxon>
        <taxon>Flavivirga</taxon>
    </lineage>
</organism>
<gene>
    <name evidence="4" type="ORF">HHX25_09900</name>
</gene>
<proteinExistence type="predicted"/>
<name>A0ABX1RXP9_9FLAO</name>
<evidence type="ECO:0000259" key="3">
    <source>
        <dbReference type="Pfam" id="PF00294"/>
    </source>
</evidence>
<evidence type="ECO:0000313" key="5">
    <source>
        <dbReference type="Proteomes" id="UP000746690"/>
    </source>
</evidence>
<dbReference type="Pfam" id="PF00294">
    <property type="entry name" value="PfkB"/>
    <property type="match status" value="1"/>
</dbReference>
<comment type="caution">
    <text evidence="4">The sequence shown here is derived from an EMBL/GenBank/DDBJ whole genome shotgun (WGS) entry which is preliminary data.</text>
</comment>
<feature type="domain" description="Carbohydrate kinase PfkB" evidence="3">
    <location>
        <begin position="36"/>
        <end position="285"/>
    </location>
</feature>
<dbReference type="EMBL" id="JABBHF010000005">
    <property type="protein sequence ID" value="NMH87818.1"/>
    <property type="molecule type" value="Genomic_DNA"/>
</dbReference>
<reference evidence="4 5" key="1">
    <citation type="submission" date="2020-04" db="EMBL/GenBank/DDBJ databases">
        <title>A Flavivirga sp. nov.</title>
        <authorList>
            <person name="Sun X."/>
        </authorList>
    </citation>
    <scope>NUCLEOTIDE SEQUENCE [LARGE SCALE GENOMIC DNA]</scope>
    <source>
        <strain evidence="4 5">Y03</strain>
    </source>
</reference>
<dbReference type="PANTHER" id="PTHR10584">
    <property type="entry name" value="SUGAR KINASE"/>
    <property type="match status" value="1"/>
</dbReference>
<protein>
    <submittedName>
        <fullName evidence="4">Ribokinase</fullName>
    </submittedName>
</protein>
<dbReference type="SUPFAM" id="SSF53613">
    <property type="entry name" value="Ribokinase-like"/>
    <property type="match status" value="1"/>
</dbReference>
<sequence>MKVLCSGLNVVDVLVSTPSNINVGGKNACEKILLQGGAPAGNAACAIAKLGHETSFLGYFGNNPLSMVAKSELTKHGVKDDFFLYKEEASPAIAVVQIDNHGERTVLYSTKSYMPFSSKDIDKKSLKNFDLILVDGYDTEINLHLLRLANDLGIMSVLDMETAEMNIMKTMLELCSDAILPLEAAISISGKEDTIEALKAVSKMTHAQVVITDGANGAFALQKGELIYQPAFKVKVVDTTGCGDSFHAAYASALLQDFNLRDRLVYASYYASQVAQHYGGRTYLPNRSFMEEHCPLFVKNK</sequence>
<dbReference type="PANTHER" id="PTHR10584:SF157">
    <property type="entry name" value="SULFOFRUCTOSE KINASE"/>
    <property type="match status" value="1"/>
</dbReference>
<keyword evidence="2" id="KW-0418">Kinase</keyword>
<accession>A0ABX1RXP9</accession>
<dbReference type="Gene3D" id="3.40.1190.20">
    <property type="match status" value="1"/>
</dbReference>
<keyword evidence="5" id="KW-1185">Reference proteome</keyword>
<keyword evidence="1" id="KW-0808">Transferase</keyword>
<dbReference type="InterPro" id="IPR011611">
    <property type="entry name" value="PfkB_dom"/>
</dbReference>
<dbReference type="Proteomes" id="UP000746690">
    <property type="component" value="Unassembled WGS sequence"/>
</dbReference>
<evidence type="ECO:0000256" key="1">
    <source>
        <dbReference type="ARBA" id="ARBA00022679"/>
    </source>
</evidence>
<dbReference type="RefSeq" id="WP_169672664.1">
    <property type="nucleotide sequence ID" value="NZ_JABBHF010000005.1"/>
</dbReference>